<organism evidence="6 7">
    <name type="scientific">Faecalibacillus intestinalis</name>
    <dbReference type="NCBI Taxonomy" id="1982626"/>
    <lineage>
        <taxon>Bacteria</taxon>
        <taxon>Bacillati</taxon>
        <taxon>Bacillota</taxon>
        <taxon>Erysipelotrichia</taxon>
        <taxon>Erysipelotrichales</taxon>
        <taxon>Coprobacillaceae</taxon>
        <taxon>Faecalibacillus</taxon>
    </lineage>
</organism>
<dbReference type="RefSeq" id="WP_117347056.1">
    <property type="nucleotide sequence ID" value="NZ_AP024085.1"/>
</dbReference>
<dbReference type="SMART" id="SM00507">
    <property type="entry name" value="HNHc"/>
    <property type="match status" value="1"/>
</dbReference>
<sequence>MKKRRTLEEVKQLVNDGDVHAFYVSREWKDKRIEILNRDHYECQRCKGNYVVESKPIKRIKIKRAKYVHHIIPMKDCFELALDDDNLVSLCFECHEIVEGRDGTWKKFKYKKKLTKEMW</sequence>
<proteinExistence type="inferred from homology"/>
<evidence type="ECO:0000256" key="4">
    <source>
        <dbReference type="ARBA" id="ARBA00040194"/>
    </source>
</evidence>
<comment type="similarity">
    <text evidence="3">Belongs to the HNH nuclease family.</text>
</comment>
<evidence type="ECO:0000259" key="5">
    <source>
        <dbReference type="SMART" id="SM00507"/>
    </source>
</evidence>
<keyword evidence="1" id="KW-0540">Nuclease</keyword>
<dbReference type="PANTHER" id="PTHR41286:SF1">
    <property type="entry name" value="HNH NUCLEASE YAJD-RELATED"/>
    <property type="match status" value="1"/>
</dbReference>
<feature type="domain" description="HNH nuclease" evidence="5">
    <location>
        <begin position="30"/>
        <end position="96"/>
    </location>
</feature>
<dbReference type="GO" id="GO:0016787">
    <property type="term" value="F:hydrolase activity"/>
    <property type="evidence" value="ECO:0007669"/>
    <property type="project" value="UniProtKB-KW"/>
</dbReference>
<reference evidence="7" key="1">
    <citation type="submission" date="2020-09" db="EMBL/GenBank/DDBJ databases">
        <title>Complete genome sequencing of Faecalibacillus intestinalis strain 14EGH31.</title>
        <authorList>
            <person name="Sakamoto M."/>
            <person name="Murakami T."/>
            <person name="Mori H."/>
        </authorList>
    </citation>
    <scope>NUCLEOTIDE SEQUENCE [LARGE SCALE GENOMIC DNA]</scope>
    <source>
        <strain evidence="7">14EGH31</strain>
    </source>
</reference>
<evidence type="ECO:0000256" key="2">
    <source>
        <dbReference type="ARBA" id="ARBA00022801"/>
    </source>
</evidence>
<dbReference type="GeneID" id="70579587"/>
<dbReference type="Pfam" id="PF01844">
    <property type="entry name" value="HNH"/>
    <property type="match status" value="1"/>
</dbReference>
<dbReference type="PANTHER" id="PTHR41286">
    <property type="entry name" value="HNH NUCLEASE YAJD-RELATED"/>
    <property type="match status" value="1"/>
</dbReference>
<dbReference type="Proteomes" id="UP000593842">
    <property type="component" value="Chromosome"/>
</dbReference>
<dbReference type="EMBL" id="AP024085">
    <property type="protein sequence ID" value="BCL57441.1"/>
    <property type="molecule type" value="Genomic_DNA"/>
</dbReference>
<protein>
    <recommendedName>
        <fullName evidence="4">Putative HNH nuclease YajD</fullName>
    </recommendedName>
</protein>
<dbReference type="AlphaFoldDB" id="A0A7I8DXT8"/>
<dbReference type="KEGG" id="fit:Fi14EGH31_11530"/>
<evidence type="ECO:0000256" key="3">
    <source>
        <dbReference type="ARBA" id="ARBA00038412"/>
    </source>
</evidence>
<evidence type="ECO:0000313" key="7">
    <source>
        <dbReference type="Proteomes" id="UP000593842"/>
    </source>
</evidence>
<name>A0A7I8DXT8_9FIRM</name>
<dbReference type="GO" id="GO:0005829">
    <property type="term" value="C:cytosol"/>
    <property type="evidence" value="ECO:0007669"/>
    <property type="project" value="TreeGrafter"/>
</dbReference>
<dbReference type="CDD" id="cd00085">
    <property type="entry name" value="HNHc"/>
    <property type="match status" value="1"/>
</dbReference>
<dbReference type="InterPro" id="IPR002711">
    <property type="entry name" value="HNH"/>
</dbReference>
<dbReference type="GO" id="GO:0008270">
    <property type="term" value="F:zinc ion binding"/>
    <property type="evidence" value="ECO:0007669"/>
    <property type="project" value="InterPro"/>
</dbReference>
<dbReference type="Gene3D" id="1.10.30.50">
    <property type="match status" value="1"/>
</dbReference>
<dbReference type="InterPro" id="IPR003615">
    <property type="entry name" value="HNH_nuc"/>
</dbReference>
<dbReference type="GO" id="GO:0003676">
    <property type="term" value="F:nucleic acid binding"/>
    <property type="evidence" value="ECO:0007669"/>
    <property type="project" value="InterPro"/>
</dbReference>
<gene>
    <name evidence="6" type="ORF">Fi14EGH31_11530</name>
</gene>
<accession>A0A7I8DXT8</accession>
<evidence type="ECO:0000256" key="1">
    <source>
        <dbReference type="ARBA" id="ARBA00022722"/>
    </source>
</evidence>
<keyword evidence="2" id="KW-0378">Hydrolase</keyword>
<evidence type="ECO:0000313" key="6">
    <source>
        <dbReference type="EMBL" id="BCL57441.1"/>
    </source>
</evidence>
<dbReference type="GO" id="GO:0004519">
    <property type="term" value="F:endonuclease activity"/>
    <property type="evidence" value="ECO:0007669"/>
    <property type="project" value="InterPro"/>
</dbReference>